<feature type="transmembrane region" description="Helical" evidence="6">
    <location>
        <begin position="166"/>
        <end position="188"/>
    </location>
</feature>
<dbReference type="Proteomes" id="UP000287144">
    <property type="component" value="Unassembled WGS sequence"/>
</dbReference>
<reference evidence="8 9" key="1">
    <citation type="submission" date="2017-06" db="EMBL/GenBank/DDBJ databases">
        <title>Comparative genomic analysis of Ambrosia Fusariam Clade fungi.</title>
        <authorList>
            <person name="Stajich J.E."/>
            <person name="Carrillo J."/>
            <person name="Kijimoto T."/>
            <person name="Eskalen A."/>
            <person name="O'Donnell K."/>
            <person name="Kasson M."/>
        </authorList>
    </citation>
    <scope>NUCLEOTIDE SEQUENCE [LARGE SCALE GENOMIC DNA]</scope>
    <source>
        <strain evidence="8 9">NRRL62579</strain>
    </source>
</reference>
<keyword evidence="2 6" id="KW-0812">Transmembrane</keyword>
<keyword evidence="4 6" id="KW-0472">Membrane</keyword>
<evidence type="ECO:0000256" key="2">
    <source>
        <dbReference type="ARBA" id="ARBA00022692"/>
    </source>
</evidence>
<evidence type="ECO:0000256" key="1">
    <source>
        <dbReference type="ARBA" id="ARBA00004141"/>
    </source>
</evidence>
<feature type="transmembrane region" description="Helical" evidence="6">
    <location>
        <begin position="60"/>
        <end position="80"/>
    </location>
</feature>
<organism evidence="8 9">
    <name type="scientific">Fusarium oligoseptatum</name>
    <dbReference type="NCBI Taxonomy" id="2604345"/>
    <lineage>
        <taxon>Eukaryota</taxon>
        <taxon>Fungi</taxon>
        <taxon>Dikarya</taxon>
        <taxon>Ascomycota</taxon>
        <taxon>Pezizomycotina</taxon>
        <taxon>Sordariomycetes</taxon>
        <taxon>Hypocreomycetidae</taxon>
        <taxon>Hypocreales</taxon>
        <taxon>Nectriaceae</taxon>
        <taxon>Fusarium</taxon>
        <taxon>Fusarium solani species complex</taxon>
    </lineage>
</organism>
<dbReference type="Pfam" id="PF00324">
    <property type="entry name" value="AA_permease"/>
    <property type="match status" value="1"/>
</dbReference>
<evidence type="ECO:0000256" key="4">
    <source>
        <dbReference type="ARBA" id="ARBA00023136"/>
    </source>
</evidence>
<dbReference type="InterPro" id="IPR004841">
    <property type="entry name" value="AA-permease/SLC12A_dom"/>
</dbReference>
<dbReference type="GO" id="GO:0016020">
    <property type="term" value="C:membrane"/>
    <property type="evidence" value="ECO:0007669"/>
    <property type="project" value="UniProtKB-SubCell"/>
</dbReference>
<evidence type="ECO:0000256" key="3">
    <source>
        <dbReference type="ARBA" id="ARBA00022989"/>
    </source>
</evidence>
<name>A0A428T8M2_9HYPO</name>
<evidence type="ECO:0000256" key="5">
    <source>
        <dbReference type="SAM" id="MobiDB-lite"/>
    </source>
</evidence>
<feature type="transmembrane region" description="Helical" evidence="6">
    <location>
        <begin position="375"/>
        <end position="392"/>
    </location>
</feature>
<evidence type="ECO:0000313" key="9">
    <source>
        <dbReference type="Proteomes" id="UP000287144"/>
    </source>
</evidence>
<accession>A0A428T8M2</accession>
<sequence length="468" mass="51077">MSKTQDSTPGSVTSRASIEKAQDASQCFETKPEIDGGHDYLQTGNTDGLQRSLTNRKVQLSAIGASIGTALFMSIGGVLIKAGPASLLLAFVTYNIFLAMLNNCIAEMVVYMPVSGGFIRMAGKWVDDALGFMVGWNFFLYQVVIIPFEITALSLVLSYWSDNIPVGAICGGCIVLYGLLNAFTVKVYGESEFWLSGGKVVLLFILLSFTFITMVGGNPQHDVYGFRHWKNPGAFAEFSSTGMLGQFEGFLAALWAASFTCVGPEFVSIVAAEAKHPRIYIKTAYKIVYLRILPTMTAIFNGETGHSGSAAASPYIIAMGNLGIGVLPHIITALISTTIFAAGNSVTYYGIRSLYGLAIEGRAPKFLRKTTKQGVPIYCVAVVMVFPFLSFLQMSSGSAQVLTWLINLATGCTIVDYIVIAITYICFHRATVVQKFDRKSLPYRGWFQPYSAWLALIWEIIIITFLRI</sequence>
<gene>
    <name evidence="8" type="ORF">CEP52_010372</name>
</gene>
<feature type="transmembrane region" description="Helical" evidence="6">
    <location>
        <begin position="200"/>
        <end position="217"/>
    </location>
</feature>
<evidence type="ECO:0000313" key="8">
    <source>
        <dbReference type="EMBL" id="RSL98386.1"/>
    </source>
</evidence>
<dbReference type="InterPro" id="IPR050524">
    <property type="entry name" value="APC_YAT"/>
</dbReference>
<feature type="domain" description="Amino acid permease/ SLC12A" evidence="7">
    <location>
        <begin position="58"/>
        <end position="465"/>
    </location>
</feature>
<keyword evidence="3 6" id="KW-1133">Transmembrane helix</keyword>
<evidence type="ECO:0000259" key="7">
    <source>
        <dbReference type="Pfam" id="PF00324"/>
    </source>
</evidence>
<feature type="compositionally biased region" description="Polar residues" evidence="5">
    <location>
        <begin position="1"/>
        <end position="16"/>
    </location>
</feature>
<evidence type="ECO:0000256" key="6">
    <source>
        <dbReference type="SAM" id="Phobius"/>
    </source>
</evidence>
<feature type="region of interest" description="Disordered" evidence="5">
    <location>
        <begin position="1"/>
        <end position="21"/>
    </location>
</feature>
<dbReference type="AlphaFoldDB" id="A0A428T8M2"/>
<feature type="transmembrane region" description="Helical" evidence="6">
    <location>
        <begin position="404"/>
        <end position="427"/>
    </location>
</feature>
<dbReference type="GO" id="GO:0015171">
    <property type="term" value="F:amino acid transmembrane transporter activity"/>
    <property type="evidence" value="ECO:0007669"/>
    <property type="project" value="TreeGrafter"/>
</dbReference>
<dbReference type="PANTHER" id="PTHR43341">
    <property type="entry name" value="AMINO ACID PERMEASE"/>
    <property type="match status" value="1"/>
</dbReference>
<comment type="caution">
    <text evidence="8">The sequence shown here is derived from an EMBL/GenBank/DDBJ whole genome shotgun (WGS) entry which is preliminary data.</text>
</comment>
<feature type="transmembrane region" description="Helical" evidence="6">
    <location>
        <begin position="447"/>
        <end position="466"/>
    </location>
</feature>
<dbReference type="PIRSF" id="PIRSF006060">
    <property type="entry name" value="AA_transporter"/>
    <property type="match status" value="1"/>
</dbReference>
<dbReference type="Gene3D" id="1.20.1740.10">
    <property type="entry name" value="Amino acid/polyamine transporter I"/>
    <property type="match status" value="1"/>
</dbReference>
<protein>
    <recommendedName>
        <fullName evidence="7">Amino acid permease/ SLC12A domain-containing protein</fullName>
    </recommendedName>
</protein>
<comment type="subcellular location">
    <subcellularLocation>
        <location evidence="1">Membrane</location>
        <topology evidence="1">Multi-pass membrane protein</topology>
    </subcellularLocation>
</comment>
<dbReference type="EMBL" id="NKCK01000116">
    <property type="protein sequence ID" value="RSL98386.1"/>
    <property type="molecule type" value="Genomic_DNA"/>
</dbReference>
<keyword evidence="9" id="KW-1185">Reference proteome</keyword>
<feature type="transmembrane region" description="Helical" evidence="6">
    <location>
        <begin position="250"/>
        <end position="272"/>
    </location>
</feature>
<proteinExistence type="predicted"/>
<dbReference type="PANTHER" id="PTHR43341:SF6">
    <property type="entry name" value="AMINO ACID TRANSPORTER (EUROFUNG)"/>
    <property type="match status" value="1"/>
</dbReference>
<feature type="transmembrane region" description="Helical" evidence="6">
    <location>
        <begin position="138"/>
        <end position="160"/>
    </location>
</feature>
<feature type="transmembrane region" description="Helical" evidence="6">
    <location>
        <begin position="86"/>
        <end position="111"/>
    </location>
</feature>